<sequence length="115" mass="12884">MKIGELSRRTGVSVRMLRYYEAEGLLAPQRTGSGYRDYGPAEEETVRRIKMLGAAGMTLETIQQLLPCVRNNDPAFTPCNALRRILAQQVGLIDERIETLNRSRSILADFLASVN</sequence>
<dbReference type="AlphaFoldDB" id="A0A0R3E560"/>
<dbReference type="PRINTS" id="PR00040">
    <property type="entry name" value="HTHMERR"/>
</dbReference>
<comment type="caution">
    <text evidence="3">The sequence shown here is derived from an EMBL/GenBank/DDBJ whole genome shotgun (WGS) entry which is preliminary data.</text>
</comment>
<dbReference type="InterPro" id="IPR000551">
    <property type="entry name" value="MerR-type_HTH_dom"/>
</dbReference>
<reference evidence="3 4" key="1">
    <citation type="submission" date="2015-09" db="EMBL/GenBank/DDBJ databases">
        <title>Draft Genome Sequence of Bradyrhizobium manausense Strain BR 3351T, a Novel Symbiotic Nitrogen-Fixing Alphaproteobacterium Isolated from Brazilian Amazon Rain Forest.</title>
        <authorList>
            <person name="De Araujo J.L."/>
            <person name="Zilli J.E."/>
        </authorList>
    </citation>
    <scope>NUCLEOTIDE SEQUENCE [LARGE SCALE GENOMIC DNA]</scope>
    <source>
        <strain evidence="3 4">BR3351</strain>
    </source>
</reference>
<evidence type="ECO:0000256" key="1">
    <source>
        <dbReference type="ARBA" id="ARBA00023125"/>
    </source>
</evidence>
<accession>A0A0R3E560</accession>
<dbReference type="GO" id="GO:0003700">
    <property type="term" value="F:DNA-binding transcription factor activity"/>
    <property type="evidence" value="ECO:0007669"/>
    <property type="project" value="InterPro"/>
</dbReference>
<dbReference type="Proteomes" id="UP000051936">
    <property type="component" value="Unassembled WGS sequence"/>
</dbReference>
<keyword evidence="1" id="KW-0238">DNA-binding</keyword>
<organism evidence="3 4">
    <name type="scientific">Bradyrhizobium manausense</name>
    <dbReference type="NCBI Taxonomy" id="989370"/>
    <lineage>
        <taxon>Bacteria</taxon>
        <taxon>Pseudomonadati</taxon>
        <taxon>Pseudomonadota</taxon>
        <taxon>Alphaproteobacteria</taxon>
        <taxon>Hyphomicrobiales</taxon>
        <taxon>Nitrobacteraceae</taxon>
        <taxon>Bradyrhizobium</taxon>
    </lineage>
</organism>
<dbReference type="Pfam" id="PF13411">
    <property type="entry name" value="MerR_1"/>
    <property type="match status" value="1"/>
</dbReference>
<dbReference type="OrthoDB" id="7817988at2"/>
<dbReference type="PROSITE" id="PS00552">
    <property type="entry name" value="HTH_MERR_1"/>
    <property type="match status" value="1"/>
</dbReference>
<keyword evidence="4" id="KW-1185">Reference proteome</keyword>
<dbReference type="InterPro" id="IPR047057">
    <property type="entry name" value="MerR_fam"/>
</dbReference>
<protein>
    <submittedName>
        <fullName evidence="3">MerR family transcriptional regulator</fullName>
    </submittedName>
</protein>
<gene>
    <name evidence="3" type="ORF">AOQ71_03790</name>
</gene>
<dbReference type="RefSeq" id="WP_057741851.1">
    <property type="nucleotide sequence ID" value="NZ_LJYG01000016.1"/>
</dbReference>
<dbReference type="SMART" id="SM00422">
    <property type="entry name" value="HTH_MERR"/>
    <property type="match status" value="1"/>
</dbReference>
<dbReference type="PROSITE" id="PS50937">
    <property type="entry name" value="HTH_MERR_2"/>
    <property type="match status" value="1"/>
</dbReference>
<dbReference type="Gene3D" id="1.10.1660.10">
    <property type="match status" value="1"/>
</dbReference>
<evidence type="ECO:0000313" key="3">
    <source>
        <dbReference type="EMBL" id="KRQ17303.1"/>
    </source>
</evidence>
<dbReference type="GO" id="GO:0003677">
    <property type="term" value="F:DNA binding"/>
    <property type="evidence" value="ECO:0007669"/>
    <property type="project" value="UniProtKB-KW"/>
</dbReference>
<name>A0A0R3E560_9BRAD</name>
<dbReference type="InterPro" id="IPR009061">
    <property type="entry name" value="DNA-bd_dom_put_sf"/>
</dbReference>
<evidence type="ECO:0000259" key="2">
    <source>
        <dbReference type="PROSITE" id="PS50937"/>
    </source>
</evidence>
<dbReference type="EMBL" id="LJYG01000016">
    <property type="protein sequence ID" value="KRQ17303.1"/>
    <property type="molecule type" value="Genomic_DNA"/>
</dbReference>
<dbReference type="PANTHER" id="PTHR30204">
    <property type="entry name" value="REDOX-CYCLING DRUG-SENSING TRANSCRIPTIONAL ACTIVATOR SOXR"/>
    <property type="match status" value="1"/>
</dbReference>
<evidence type="ECO:0000313" key="4">
    <source>
        <dbReference type="Proteomes" id="UP000051936"/>
    </source>
</evidence>
<feature type="domain" description="HTH merR-type" evidence="2">
    <location>
        <begin position="1"/>
        <end position="68"/>
    </location>
</feature>
<dbReference type="STRING" id="989370.AOQ71_03790"/>
<dbReference type="PANTHER" id="PTHR30204:SF97">
    <property type="entry name" value="MERR FAMILY REGULATORY PROTEIN"/>
    <property type="match status" value="1"/>
</dbReference>
<dbReference type="CDD" id="cd01282">
    <property type="entry name" value="HTH_MerR-like_sg3"/>
    <property type="match status" value="1"/>
</dbReference>
<proteinExistence type="predicted"/>
<dbReference type="SUPFAM" id="SSF46955">
    <property type="entry name" value="Putative DNA-binding domain"/>
    <property type="match status" value="1"/>
</dbReference>